<dbReference type="PANTHER" id="PTHR10894">
    <property type="entry name" value="NUCLEOLAR PROTEIN 5 NUCLEOLAR PROTEIN NOP5 NOP58"/>
    <property type="match status" value="1"/>
</dbReference>
<dbReference type="InterPro" id="IPR012976">
    <property type="entry name" value="NOSIC"/>
</dbReference>
<dbReference type="SUPFAM" id="SSF89124">
    <property type="entry name" value="Nop domain"/>
    <property type="match status" value="1"/>
</dbReference>
<dbReference type="RefSeq" id="WP_095607894.1">
    <property type="nucleotide sequence ID" value="NZ_LMVN01000001.1"/>
</dbReference>
<dbReference type="Gene3D" id="1.10.150.460">
    <property type="match status" value="1"/>
</dbReference>
<evidence type="ECO:0000313" key="6">
    <source>
        <dbReference type="Proteomes" id="UP000217528"/>
    </source>
</evidence>
<dbReference type="Gene3D" id="1.10.287.660">
    <property type="entry name" value="Helix hairpin bin"/>
    <property type="match status" value="1"/>
</dbReference>
<dbReference type="Gene3D" id="1.10.246.90">
    <property type="entry name" value="Nop domain"/>
    <property type="match status" value="1"/>
</dbReference>
<comment type="similarity">
    <text evidence="1">Belongs to the NOP5/NOP56 family.</text>
</comment>
<evidence type="ECO:0000313" key="4">
    <source>
        <dbReference type="EMBL" id="PAV08243.1"/>
    </source>
</evidence>
<reference evidence="4 6" key="2">
    <citation type="journal article" date="2017" name="BMC Genomics">
        <title>Genomic analysis of methanogenic archaea reveals a shift towards energy conservation.</title>
        <authorList>
            <person name="Gilmore S.P."/>
            <person name="Henske J.K."/>
            <person name="Sexton J.A."/>
            <person name="Solomon K.V."/>
            <person name="Seppala S."/>
            <person name="Yoo J.I."/>
            <person name="Huyett L.M."/>
            <person name="Pressman A."/>
            <person name="Cogan J.Z."/>
            <person name="Kivenson V."/>
            <person name="Peng X."/>
            <person name="Tan Y."/>
            <person name="Valentine D.L."/>
            <person name="O'Malley M.A."/>
        </authorList>
    </citation>
    <scope>NUCLEOTIDE SEQUENCE [LARGE SCALE GENOMIC DNA]</scope>
    <source>
        <strain evidence="4 6">1R-7</strain>
    </source>
</reference>
<dbReference type="Proteomes" id="UP000217528">
    <property type="component" value="Unassembled WGS sequence"/>
</dbReference>
<accession>A0A2A2HG91</accession>
<dbReference type="PANTHER" id="PTHR10894:SF0">
    <property type="entry name" value="NUCLEOLAR PROTEIN 56"/>
    <property type="match status" value="1"/>
</dbReference>
<dbReference type="InterPro" id="IPR047099">
    <property type="entry name" value="Nop5_N_sf"/>
</dbReference>
<dbReference type="GO" id="GO:0031428">
    <property type="term" value="C:box C/D methylation guide snoRNP complex"/>
    <property type="evidence" value="ECO:0007669"/>
    <property type="project" value="InterPro"/>
</dbReference>
<dbReference type="InterPro" id="IPR042239">
    <property type="entry name" value="Nop_C"/>
</dbReference>
<proteinExistence type="inferred from homology"/>
<dbReference type="Proteomes" id="UP000246004">
    <property type="component" value="Unassembled WGS sequence"/>
</dbReference>
<evidence type="ECO:0000256" key="1">
    <source>
        <dbReference type="ARBA" id="ARBA00009211"/>
    </source>
</evidence>
<reference evidence="5 7" key="1">
    <citation type="submission" date="2016-04" db="EMBL/GenBank/DDBJ databases">
        <title>Genome sequence of Methanosphaera cuniculi DSM 4103.</title>
        <authorList>
            <person name="Poehlein A."/>
            <person name="Seedorf H."/>
            <person name="Daniel R."/>
        </authorList>
    </citation>
    <scope>NUCLEOTIDE SEQUENCE [LARGE SCALE GENOMIC DNA]</scope>
    <source>
        <strain evidence="5 7">DSM 4103</strain>
    </source>
</reference>
<feature type="compositionally biased region" description="Basic residues" evidence="2">
    <location>
        <begin position="367"/>
        <end position="400"/>
    </location>
</feature>
<dbReference type="InterPro" id="IPR036070">
    <property type="entry name" value="Nop_dom_sf"/>
</dbReference>
<name>A0A2A2HG91_9EURY</name>
<evidence type="ECO:0000256" key="2">
    <source>
        <dbReference type="SAM" id="MobiDB-lite"/>
    </source>
</evidence>
<organism evidence="4 6">
    <name type="scientific">Methanosphaera cuniculi</name>
    <dbReference type="NCBI Taxonomy" id="1077256"/>
    <lineage>
        <taxon>Archaea</taxon>
        <taxon>Methanobacteriati</taxon>
        <taxon>Methanobacteriota</taxon>
        <taxon>Methanomada group</taxon>
        <taxon>Methanobacteria</taxon>
        <taxon>Methanobacteriales</taxon>
        <taxon>Methanobacteriaceae</taxon>
        <taxon>Methanosphaera</taxon>
    </lineage>
</organism>
<dbReference type="Gene3D" id="3.30.420.220">
    <property type="match status" value="1"/>
</dbReference>
<dbReference type="OrthoDB" id="11877at2157"/>
<feature type="domain" description="Nop" evidence="3">
    <location>
        <begin position="244"/>
        <end position="359"/>
    </location>
</feature>
<dbReference type="InterPro" id="IPR002687">
    <property type="entry name" value="Nop_dom"/>
</dbReference>
<evidence type="ECO:0000313" key="5">
    <source>
        <dbReference type="EMBL" id="PWL08330.1"/>
    </source>
</evidence>
<dbReference type="EMBL" id="LWMS01000020">
    <property type="protein sequence ID" value="PWL08330.1"/>
    <property type="molecule type" value="Genomic_DNA"/>
</dbReference>
<feature type="compositionally biased region" description="Basic and acidic residues" evidence="2">
    <location>
        <begin position="355"/>
        <end position="366"/>
    </location>
</feature>
<dbReference type="InterPro" id="IPR029012">
    <property type="entry name" value="Helix_hairpin_bin_sf"/>
</dbReference>
<protein>
    <submittedName>
        <fullName evidence="5">Putative snoRNA binding domain protein</fullName>
    </submittedName>
</protein>
<dbReference type="SMART" id="SM00931">
    <property type="entry name" value="NOSIC"/>
    <property type="match status" value="1"/>
</dbReference>
<keyword evidence="6" id="KW-1185">Reference proteome</keyword>
<evidence type="ECO:0000313" key="7">
    <source>
        <dbReference type="Proteomes" id="UP000246004"/>
    </source>
</evidence>
<dbReference type="Pfam" id="PF01798">
    <property type="entry name" value="Nop"/>
    <property type="match status" value="1"/>
</dbReference>
<dbReference type="AlphaFoldDB" id="A0A2A2HG91"/>
<dbReference type="EMBL" id="LMVN01000001">
    <property type="protein sequence ID" value="PAV08243.1"/>
    <property type="molecule type" value="Genomic_DNA"/>
</dbReference>
<dbReference type="InterPro" id="IPR045056">
    <property type="entry name" value="Nop56/Nop58"/>
</dbReference>
<feature type="region of interest" description="Disordered" evidence="2">
    <location>
        <begin position="355"/>
        <end position="407"/>
    </location>
</feature>
<dbReference type="PROSITE" id="PS51358">
    <property type="entry name" value="NOP"/>
    <property type="match status" value="1"/>
</dbReference>
<comment type="caution">
    <text evidence="4">The sequence shown here is derived from an EMBL/GenBank/DDBJ whole genome shotgun (WGS) entry which is preliminary data.</text>
</comment>
<dbReference type="GO" id="GO:0030515">
    <property type="term" value="F:snoRNA binding"/>
    <property type="evidence" value="ECO:0007669"/>
    <property type="project" value="InterPro"/>
</dbReference>
<gene>
    <name evidence="4" type="ORF">ASJ82_03360</name>
    <name evidence="5" type="ORF">MSCUN_07660</name>
</gene>
<evidence type="ECO:0000259" key="3">
    <source>
        <dbReference type="PROSITE" id="PS51358"/>
    </source>
</evidence>
<sequence>MKCYITTTSFGFIATNHENNIIDYTLFEDQVESIEQISQNKLLPVELIQKLEKQYDTIIIETNKPQQYAQYKTVTCETTTKQGQYIRKHLDEIISEITTLNDTKQITEDLNTTFNQVTQDKIRSSIEFNDVMIVETINSLDEIDETIGKLIERLHEWCMPYLPELEKLHNHKLYAKLVANETTRENIKQSSLLDNTDIELYDYNDITVKQSDLIIIKSFAESICSLYDTKETLEEYIKEKMIEVAPNLYSVAGANLGAKLIAHINGLENLAKLPSSTVQIMGAEKATFRHLKTGENPPKHGLIYQHPNLRGSNWWVRGKIARTIASKISIAARKDAFGDKILDPTLKEDMETRIEQIRKDHPFPERKNKKSKDKKNKKNKKEKKQRKQKGKKRKRNKKKLRKEDYNY</sequence>